<evidence type="ECO:0000256" key="1">
    <source>
        <dbReference type="SAM" id="MobiDB-lite"/>
    </source>
</evidence>
<evidence type="ECO:0000313" key="3">
    <source>
        <dbReference type="Proteomes" id="UP000000366"/>
    </source>
</evidence>
<proteinExistence type="predicted"/>
<name>A2SJA3_METPP</name>
<dbReference type="KEGG" id="mpt:Mpe_A2688"/>
<dbReference type="Proteomes" id="UP000000366">
    <property type="component" value="Chromosome"/>
</dbReference>
<sequence length="162" mass="18622">MEEPGSFAWGNCLRTDALDRHRLQERRSPERELRERYSDSGGDYTGRRNGQGLTLGWHPSSRWSAAVGGMRNAIRFDEGRFTVRTATLRIDHAPSTQLAGSLPLQWANVSHELGASGRLRWQWQPGRELLFYVDRLGYTGEQRDTLPDQTRALLKLVWTLER</sequence>
<gene>
    <name evidence="2" type="ordered locus">Mpe_A2688</name>
</gene>
<feature type="region of interest" description="Disordered" evidence="1">
    <location>
        <begin position="24"/>
        <end position="52"/>
    </location>
</feature>
<evidence type="ECO:0000313" key="2">
    <source>
        <dbReference type="EMBL" id="ABM95642.1"/>
    </source>
</evidence>
<dbReference type="AlphaFoldDB" id="A2SJA3"/>
<organism evidence="2 3">
    <name type="scientific">Methylibium petroleiphilum (strain ATCC BAA-1232 / LMG 22953 / PM1)</name>
    <dbReference type="NCBI Taxonomy" id="420662"/>
    <lineage>
        <taxon>Bacteria</taxon>
        <taxon>Pseudomonadati</taxon>
        <taxon>Pseudomonadota</taxon>
        <taxon>Betaproteobacteria</taxon>
        <taxon>Burkholderiales</taxon>
        <taxon>Sphaerotilaceae</taxon>
        <taxon>Methylibium</taxon>
    </lineage>
</organism>
<keyword evidence="3" id="KW-1185">Reference proteome</keyword>
<feature type="compositionally biased region" description="Basic and acidic residues" evidence="1">
    <location>
        <begin position="24"/>
        <end position="38"/>
    </location>
</feature>
<accession>A2SJA3</accession>
<protein>
    <submittedName>
        <fullName evidence="2">Uncharacterized protein</fullName>
    </submittedName>
</protein>
<reference evidence="2 3" key="1">
    <citation type="journal article" date="2007" name="J. Bacteriol.">
        <title>Whole-genome analysis of the methyl tert-butyl ether-degrading beta-proteobacterium Methylibium petroleiphilum PM1.</title>
        <authorList>
            <person name="Kane S.R."/>
            <person name="Chakicherla A.Y."/>
            <person name="Chain P.S.G."/>
            <person name="Schmidt R."/>
            <person name="Shin M.W."/>
            <person name="Legler T.C."/>
            <person name="Scow K.M."/>
            <person name="Larimer F.W."/>
            <person name="Lucas S.M."/>
            <person name="Richardson P.M."/>
            <person name="Hristova K.R."/>
        </authorList>
    </citation>
    <scope>NUCLEOTIDE SEQUENCE [LARGE SCALE GENOMIC DNA]</scope>
    <source>
        <strain evidence="3">ATCC BAA-1232 / LMG 22953 / PM1</strain>
    </source>
</reference>
<dbReference type="HOGENOM" id="CLU_1633478_0_0_4"/>
<dbReference type="EMBL" id="CP000555">
    <property type="protein sequence ID" value="ABM95642.1"/>
    <property type="molecule type" value="Genomic_DNA"/>
</dbReference>